<feature type="transmembrane region" description="Helical" evidence="1">
    <location>
        <begin position="235"/>
        <end position="253"/>
    </location>
</feature>
<dbReference type="Proteomes" id="UP000185612">
    <property type="component" value="Unassembled WGS sequence"/>
</dbReference>
<evidence type="ECO:0000256" key="1">
    <source>
        <dbReference type="SAM" id="Phobius"/>
    </source>
</evidence>
<organism evidence="2 3">
    <name type="scientific">Buchananella hordeovulneris</name>
    <dbReference type="NCBI Taxonomy" id="52770"/>
    <lineage>
        <taxon>Bacteria</taxon>
        <taxon>Bacillati</taxon>
        <taxon>Actinomycetota</taxon>
        <taxon>Actinomycetes</taxon>
        <taxon>Actinomycetales</taxon>
        <taxon>Actinomycetaceae</taxon>
        <taxon>Buchananella</taxon>
    </lineage>
</organism>
<reference evidence="3" key="1">
    <citation type="submission" date="2016-12" db="EMBL/GenBank/DDBJ databases">
        <authorList>
            <person name="Meng X."/>
        </authorList>
    </citation>
    <scope>NUCLEOTIDE SEQUENCE [LARGE SCALE GENOMIC DNA]</scope>
    <source>
        <strain evidence="3">DSM 20732</strain>
    </source>
</reference>
<name>A0A1Q5PUB7_9ACTO</name>
<feature type="transmembrane region" description="Helical" evidence="1">
    <location>
        <begin position="307"/>
        <end position="330"/>
    </location>
</feature>
<evidence type="ECO:0000313" key="2">
    <source>
        <dbReference type="EMBL" id="OKL51173.1"/>
    </source>
</evidence>
<keyword evidence="1" id="KW-1133">Transmembrane helix</keyword>
<gene>
    <name evidence="2" type="ORF">BSZ40_08805</name>
</gene>
<dbReference type="AlphaFoldDB" id="A0A1Q5PUB7"/>
<sequence length="342" mass="33929">MAGRLSARAARWLRGGGLGASAASLPLGYLHPTEPLFASVLQLLVASVLLVALAAAWWGVARPAAWQRFVLLRVALRVPVGAALVGWAVIDLSPLFGRLVSHGPGLGLVLLLGGAVAYELGAAGGLQAAAARDAGGAGRVPGRAGVRAAAVREPGEVDTVSDAGDGWSAAAGDGREVGKVSGAVAGQDADTASGKGGWPDAAALSLVGALGAALVVGGGALLAGRAALLGWSGGGAPWAGALAAGCVTVGLALRSWRASAVADSAVPHRRPAWWGWPVSALVTCALAGGALVMLVQAVLGGGARVHAIGYVGFLVGWTLTLVGASARLGCRWHLTRRRARRG</sequence>
<proteinExistence type="predicted"/>
<protein>
    <submittedName>
        <fullName evidence="2">Uncharacterized protein</fullName>
    </submittedName>
</protein>
<keyword evidence="1" id="KW-0812">Transmembrane</keyword>
<feature type="transmembrane region" description="Helical" evidence="1">
    <location>
        <begin position="273"/>
        <end position="295"/>
    </location>
</feature>
<feature type="transmembrane region" description="Helical" evidence="1">
    <location>
        <begin position="102"/>
        <end position="122"/>
    </location>
</feature>
<keyword evidence="3" id="KW-1185">Reference proteome</keyword>
<keyword evidence="1" id="KW-0472">Membrane</keyword>
<comment type="caution">
    <text evidence="2">The sequence shown here is derived from an EMBL/GenBank/DDBJ whole genome shotgun (WGS) entry which is preliminary data.</text>
</comment>
<feature type="transmembrane region" description="Helical" evidence="1">
    <location>
        <begin position="70"/>
        <end position="90"/>
    </location>
</feature>
<dbReference type="InParanoid" id="A0A1Q5PUB7"/>
<accession>A0A1Q5PUB7</accession>
<feature type="transmembrane region" description="Helical" evidence="1">
    <location>
        <begin position="201"/>
        <end position="223"/>
    </location>
</feature>
<evidence type="ECO:0000313" key="3">
    <source>
        <dbReference type="Proteomes" id="UP000185612"/>
    </source>
</evidence>
<feature type="transmembrane region" description="Helical" evidence="1">
    <location>
        <begin position="12"/>
        <end position="30"/>
    </location>
</feature>
<dbReference type="EMBL" id="MQVS01000009">
    <property type="protein sequence ID" value="OKL51173.1"/>
    <property type="molecule type" value="Genomic_DNA"/>
</dbReference>
<feature type="transmembrane region" description="Helical" evidence="1">
    <location>
        <begin position="36"/>
        <end position="58"/>
    </location>
</feature>